<evidence type="ECO:0008006" key="7">
    <source>
        <dbReference type="Google" id="ProtNLM"/>
    </source>
</evidence>
<evidence type="ECO:0000256" key="2">
    <source>
        <dbReference type="SAM" id="MobiDB-lite"/>
    </source>
</evidence>
<dbReference type="InterPro" id="IPR049730">
    <property type="entry name" value="SNF2/RAD54-like_C"/>
</dbReference>
<name>A0ABM7PJI4_9BACT</name>
<dbReference type="EMBL" id="AP024488">
    <property type="protein sequence ID" value="BCS97413.1"/>
    <property type="molecule type" value="Genomic_DNA"/>
</dbReference>
<dbReference type="Proteomes" id="UP001320148">
    <property type="component" value="Chromosome"/>
</dbReference>
<feature type="region of interest" description="Disordered" evidence="2">
    <location>
        <begin position="291"/>
        <end position="318"/>
    </location>
</feature>
<dbReference type="InterPro" id="IPR027417">
    <property type="entry name" value="P-loop_NTPase"/>
</dbReference>
<dbReference type="InterPro" id="IPR038718">
    <property type="entry name" value="SNF2-like_sf"/>
</dbReference>
<dbReference type="SUPFAM" id="SSF52540">
    <property type="entry name" value="P-loop containing nucleoside triphosphate hydrolases"/>
    <property type="match status" value="2"/>
</dbReference>
<keyword evidence="6" id="KW-1185">Reference proteome</keyword>
<dbReference type="PROSITE" id="PS51194">
    <property type="entry name" value="HELICASE_CTER"/>
    <property type="match status" value="1"/>
</dbReference>
<dbReference type="InterPro" id="IPR001650">
    <property type="entry name" value="Helicase_C-like"/>
</dbReference>
<feature type="domain" description="Helicase ATP-binding" evidence="3">
    <location>
        <begin position="426"/>
        <end position="586"/>
    </location>
</feature>
<protein>
    <recommendedName>
        <fullName evidence="7">Helicase SNF2</fullName>
    </recommendedName>
</protein>
<dbReference type="Gene3D" id="3.40.50.10810">
    <property type="entry name" value="Tandem AAA-ATPase domain"/>
    <property type="match status" value="1"/>
</dbReference>
<dbReference type="CDD" id="cd18793">
    <property type="entry name" value="SF2_C_SNF"/>
    <property type="match status" value="1"/>
</dbReference>
<reference evidence="5 6" key="1">
    <citation type="submission" date="2021-02" db="EMBL/GenBank/DDBJ databases">
        <title>Complete genome of Desulfoluna sp. strain ASN36.</title>
        <authorList>
            <person name="Takahashi A."/>
            <person name="Kojima H."/>
            <person name="Fukui M."/>
        </authorList>
    </citation>
    <scope>NUCLEOTIDE SEQUENCE [LARGE SCALE GENOMIC DNA]</scope>
    <source>
        <strain evidence="5 6">ASN36</strain>
    </source>
</reference>
<proteinExistence type="predicted"/>
<dbReference type="InterPro" id="IPR014001">
    <property type="entry name" value="Helicase_ATP-bd"/>
</dbReference>
<keyword evidence="1" id="KW-0378">Hydrolase</keyword>
<feature type="domain" description="Helicase C-terminal" evidence="4">
    <location>
        <begin position="708"/>
        <end position="863"/>
    </location>
</feature>
<sequence length="876" mass="99435">MEAFQYLDDLWAAGMLETIEKNTWHLPFSIYQTLDQEDLAEAAPVLGIPHPAPLPFRVKSKFQVGHTSFDMEVEYDHPEQGTVRVSKESYRDGVIYHGKDNILPLDKKNQELLDAVSEPFDTQSLEGRMEHLAKVRHAALASGAEMDPYLTREIYDFHDTADLDFQMVAPDEIILEPKLRDGVDGEPGSTISEKDIRHVTTHPGNNGVRRRRVLDKGLRDTLKELPPEMKITGSDVPKFLTNPEQVVPEGLDLSLFSERVKGIRTKVYNSKPYIQVQRSDEEGWFEGIPGVKLEDWSPQDTEDNGAASSPDESERNLSPETLKMLAQKAKETGDDFVLHEGNWIRVDLDEVDTFESLTDPLEQGEGETLKIPPGAILDIYENLETLDYVHEHVFRDEKTEIHGIPQPESLKAQLYPYQLEGYRWMNDLGGCSRGGLLADDMGLGKTIQVISHMLYLKEKAIEATHLVVVPKSLLENWKREISKFSDGVLICHIYDGPGRVFSRSLIDQVDVIVITYDTLRRDQAVLASHDWHLVVCDEAQYAKNPTTQRTCAVKALKANHRLALSGTPVENGLIEFWCIMDFVQPGLLGSWKEFRTNYERPIVTSEPDDSQVHVDRLLGQINGYYKRRMKKEVMKDLPPCEMVYREVGMSDQQFEMYKEIAGEAKSGGKGAALVGIQRMMMVCAHPTAIYTDGDSGNRHLQVSPKLKETCEIIRTIQKQDEKVIIFSDYKKIQKVLQKTIQKEFGISADIINGEVNANRQDIIDYFSDKEGFNVLILGHQVAGVGLNIVSANHVIHYTRPWNPAKERQATDRAYRIGQTRPVTVYYPVVTHPEFSTVEKKLDDLLRSKQDLAENVLRPTSEAEVKKKDLFECLDFE</sequence>
<accession>A0ABM7PJI4</accession>
<dbReference type="Gene3D" id="3.40.50.300">
    <property type="entry name" value="P-loop containing nucleotide triphosphate hydrolases"/>
    <property type="match status" value="1"/>
</dbReference>
<evidence type="ECO:0000256" key="1">
    <source>
        <dbReference type="ARBA" id="ARBA00022801"/>
    </source>
</evidence>
<evidence type="ECO:0000259" key="4">
    <source>
        <dbReference type="PROSITE" id="PS51194"/>
    </source>
</evidence>
<evidence type="ECO:0000313" key="5">
    <source>
        <dbReference type="EMBL" id="BCS97413.1"/>
    </source>
</evidence>
<dbReference type="Pfam" id="PF00176">
    <property type="entry name" value="SNF2-rel_dom"/>
    <property type="match status" value="1"/>
</dbReference>
<dbReference type="Pfam" id="PF00271">
    <property type="entry name" value="Helicase_C"/>
    <property type="match status" value="1"/>
</dbReference>
<dbReference type="PROSITE" id="PS51192">
    <property type="entry name" value="HELICASE_ATP_BIND_1"/>
    <property type="match status" value="1"/>
</dbReference>
<dbReference type="SMART" id="SM00487">
    <property type="entry name" value="DEXDc"/>
    <property type="match status" value="1"/>
</dbReference>
<dbReference type="SMART" id="SM00490">
    <property type="entry name" value="HELICc"/>
    <property type="match status" value="1"/>
</dbReference>
<dbReference type="PANTHER" id="PTHR10799">
    <property type="entry name" value="SNF2/RAD54 HELICASE FAMILY"/>
    <property type="match status" value="1"/>
</dbReference>
<dbReference type="InterPro" id="IPR000330">
    <property type="entry name" value="SNF2_N"/>
</dbReference>
<evidence type="ECO:0000313" key="6">
    <source>
        <dbReference type="Proteomes" id="UP001320148"/>
    </source>
</evidence>
<evidence type="ECO:0000259" key="3">
    <source>
        <dbReference type="PROSITE" id="PS51192"/>
    </source>
</evidence>
<gene>
    <name evidence="5" type="ORF">DSLASN_30450</name>
</gene>
<organism evidence="5 6">
    <name type="scientific">Desulfoluna limicola</name>
    <dbReference type="NCBI Taxonomy" id="2810562"/>
    <lineage>
        <taxon>Bacteria</taxon>
        <taxon>Pseudomonadati</taxon>
        <taxon>Thermodesulfobacteriota</taxon>
        <taxon>Desulfobacteria</taxon>
        <taxon>Desulfobacterales</taxon>
        <taxon>Desulfolunaceae</taxon>
        <taxon>Desulfoluna</taxon>
    </lineage>
</organism>